<dbReference type="SMART" id="SM00166">
    <property type="entry name" value="UBX"/>
    <property type="match status" value="1"/>
</dbReference>
<dbReference type="GO" id="GO:0005737">
    <property type="term" value="C:cytoplasm"/>
    <property type="evidence" value="ECO:0007669"/>
    <property type="project" value="TreeGrafter"/>
</dbReference>
<dbReference type="PANTHER" id="PTHR23153">
    <property type="entry name" value="UBX-RELATED"/>
    <property type="match status" value="1"/>
</dbReference>
<sequence>MSKIKRFFSKKKEEASFKLRLGGGMGQGHKLNEPKPDAPSSSSSRRSKDAYVPPRRKELSNEARAAANAALSRIDRKDSKDFNTSLAAIKAQAKRELEAERKQKLELSSSGSINSSSANASGSPQENRNLACQGVFFRCPLISEEVLPKQSWKMKIKEFLYQQLEFERGLTACLIIQNCNVKERADECIATLTKYLENIVQHPDEEKFCKIRMSNKIFSDKVRYVDGALDVLHAAGFNEVQIDEEPFLLWTNEQMEPGLDLATLLDALKNSEPIQLELDRNIKVLLPSQARRVVLPDDFYRISPEEIKREQQLRAEAIESSQILKTKAMRERDEQRTLRMYRYALIRVKFPNGLYIQGTFNVYEKISDIYEFVQSCLADETLDFNLVSASEGKFSEDDMEKTLYDCKLIPNIVLLFAVPAIPTPVAADVNFLKEELFMLVQSM</sequence>
<comment type="subcellular location">
    <subcellularLocation>
        <location evidence="1">Membrane</location>
        <topology evidence="1">Peripheral membrane protein</topology>
    </subcellularLocation>
</comment>
<dbReference type="GO" id="GO:0006950">
    <property type="term" value="P:response to stress"/>
    <property type="evidence" value="ECO:0007669"/>
    <property type="project" value="UniProtKB-ARBA"/>
</dbReference>
<dbReference type="InterPro" id="IPR042774">
    <property type="entry name" value="UBXN6_PUB"/>
</dbReference>
<dbReference type="InterPro" id="IPR001012">
    <property type="entry name" value="UBX_dom"/>
</dbReference>
<dbReference type="GeneID" id="111604132"/>
<gene>
    <name evidence="11" type="primary">LOC111604132</name>
</gene>
<evidence type="ECO:0000259" key="9">
    <source>
        <dbReference type="PROSITE" id="PS50033"/>
    </source>
</evidence>
<dbReference type="SUPFAM" id="SSF143503">
    <property type="entry name" value="PUG domain-like"/>
    <property type="match status" value="1"/>
</dbReference>
<feature type="region of interest" description="Disordered" evidence="8">
    <location>
        <begin position="18"/>
        <end position="64"/>
    </location>
</feature>
<dbReference type="FunFam" id="3.10.20.90:FF:000185">
    <property type="entry name" value="UBX domain-containing protein 6"/>
    <property type="match status" value="1"/>
</dbReference>
<dbReference type="RefSeq" id="XP_023177816.1">
    <property type="nucleotide sequence ID" value="XM_023322048.2"/>
</dbReference>
<dbReference type="CDD" id="cd10460">
    <property type="entry name" value="PUB_UBXD1"/>
    <property type="match status" value="1"/>
</dbReference>
<dbReference type="Gene3D" id="3.10.20.90">
    <property type="entry name" value="Phosphatidylinositol 3-kinase Catalytic Subunit, Chain A, domain 1"/>
    <property type="match status" value="1"/>
</dbReference>
<accession>A0A6J1M947</accession>
<dbReference type="InterPro" id="IPR029071">
    <property type="entry name" value="Ubiquitin-like_domsf"/>
</dbReference>
<keyword evidence="10" id="KW-1185">Reference proteome</keyword>
<dbReference type="InterPro" id="IPR036339">
    <property type="entry name" value="PUB-like_dom_sf"/>
</dbReference>
<dbReference type="Proteomes" id="UP000504633">
    <property type="component" value="Unplaced"/>
</dbReference>
<evidence type="ECO:0000256" key="3">
    <source>
        <dbReference type="ARBA" id="ARBA00023136"/>
    </source>
</evidence>
<dbReference type="CDD" id="cd16119">
    <property type="entry name" value="UBX_UBXN6"/>
    <property type="match status" value="1"/>
</dbReference>
<evidence type="ECO:0000256" key="4">
    <source>
        <dbReference type="ARBA" id="ARBA00059509"/>
    </source>
</evidence>
<name>A0A6J1M947_DROHY</name>
<dbReference type="SMART" id="SM00580">
    <property type="entry name" value="PUG"/>
    <property type="match status" value="1"/>
</dbReference>
<evidence type="ECO:0000256" key="8">
    <source>
        <dbReference type="SAM" id="MobiDB-lite"/>
    </source>
</evidence>
<dbReference type="SUPFAM" id="SSF54236">
    <property type="entry name" value="Ubiquitin-like"/>
    <property type="match status" value="1"/>
</dbReference>
<dbReference type="KEGG" id="dhe:111604132"/>
<dbReference type="Pfam" id="PF00789">
    <property type="entry name" value="UBX"/>
    <property type="match status" value="1"/>
</dbReference>
<feature type="compositionally biased region" description="Low complexity" evidence="8">
    <location>
        <begin position="108"/>
        <end position="123"/>
    </location>
</feature>
<keyword evidence="3" id="KW-0472">Membrane</keyword>
<evidence type="ECO:0000256" key="2">
    <source>
        <dbReference type="ARBA" id="ARBA00022786"/>
    </source>
</evidence>
<feature type="domain" description="UBX" evidence="9">
    <location>
        <begin position="346"/>
        <end position="416"/>
    </location>
</feature>
<evidence type="ECO:0000256" key="7">
    <source>
        <dbReference type="ARBA" id="ARBA00075815"/>
    </source>
</evidence>
<dbReference type="InterPro" id="IPR018997">
    <property type="entry name" value="PUB_domain"/>
</dbReference>
<organism evidence="10 11">
    <name type="scientific">Drosophila hydei</name>
    <name type="common">Fruit fly</name>
    <dbReference type="NCBI Taxonomy" id="7224"/>
    <lineage>
        <taxon>Eukaryota</taxon>
        <taxon>Metazoa</taxon>
        <taxon>Ecdysozoa</taxon>
        <taxon>Arthropoda</taxon>
        <taxon>Hexapoda</taxon>
        <taxon>Insecta</taxon>
        <taxon>Pterygota</taxon>
        <taxon>Neoptera</taxon>
        <taxon>Endopterygota</taxon>
        <taxon>Diptera</taxon>
        <taxon>Brachycera</taxon>
        <taxon>Muscomorpha</taxon>
        <taxon>Ephydroidea</taxon>
        <taxon>Drosophilidae</taxon>
        <taxon>Drosophila</taxon>
    </lineage>
</organism>
<evidence type="ECO:0000313" key="11">
    <source>
        <dbReference type="RefSeq" id="XP_023177816.1"/>
    </source>
</evidence>
<feature type="region of interest" description="Disordered" evidence="8">
    <location>
        <begin position="100"/>
        <end position="125"/>
    </location>
</feature>
<comment type="subunit">
    <text evidence="5">Interacts with VCP through the PUB domain (via C-terminus) and VIM motif (via N-terminus); the interaction is direct. Forms a ternary complex with CAV1 and VCP. Interacts with SYVN1. Interacts with HERPUD1. Interacts with VCPKMT. May interact with DERL1. Interacts with PLAA, VCP and YOD1; may form a complex involved in macroautophagy. Interacts with LMAN1.</text>
</comment>
<evidence type="ECO:0000256" key="6">
    <source>
        <dbReference type="ARBA" id="ARBA00070523"/>
    </source>
</evidence>
<dbReference type="GO" id="GO:0016020">
    <property type="term" value="C:membrane"/>
    <property type="evidence" value="ECO:0007669"/>
    <property type="project" value="UniProtKB-SubCell"/>
</dbReference>
<dbReference type="PROSITE" id="PS50033">
    <property type="entry name" value="UBX"/>
    <property type="match status" value="1"/>
</dbReference>
<evidence type="ECO:0000256" key="1">
    <source>
        <dbReference type="ARBA" id="ARBA00004170"/>
    </source>
</evidence>
<proteinExistence type="predicted"/>
<comment type="function">
    <text evidence="4">May negatively regulate the ATPase activity of VCP, an ATP-driven segregase that associates with different cofactors to control a wide variety of cellular processes. As a cofactor of VCP, it may play a role in the transport of CAV1 to lysosomes for degradation. It may also play a role in endoplasmic reticulum-associated degradation (ERAD) of misfolded proteins. Together with VCP and other cofactors, it may play a role in macroautophagy, regulating for instance the clearance of damaged lysosomes.</text>
</comment>
<keyword evidence="2" id="KW-0833">Ubl conjugation pathway</keyword>
<protein>
    <recommendedName>
        <fullName evidence="6">UBX domain-containing protein 6</fullName>
    </recommendedName>
    <alternativeName>
        <fullName evidence="7">UBX domain-containing protein 1</fullName>
    </alternativeName>
</protein>
<reference evidence="11" key="1">
    <citation type="submission" date="2025-08" db="UniProtKB">
        <authorList>
            <consortium name="RefSeq"/>
        </authorList>
    </citation>
    <scope>IDENTIFICATION</scope>
    <source>
        <strain evidence="11">15085-1641.00</strain>
        <tissue evidence="11">Whole body</tissue>
    </source>
</reference>
<evidence type="ECO:0000256" key="5">
    <source>
        <dbReference type="ARBA" id="ARBA00065525"/>
    </source>
</evidence>
<dbReference type="Gene3D" id="1.20.58.2190">
    <property type="match status" value="1"/>
</dbReference>
<dbReference type="Pfam" id="PF09409">
    <property type="entry name" value="PUB"/>
    <property type="match status" value="1"/>
</dbReference>
<dbReference type="OMA" id="VFFRCPM"/>
<dbReference type="CTD" id="37148"/>
<dbReference type="PANTHER" id="PTHR23153:SF38">
    <property type="entry name" value="UBX DOMAIN-CONTAINING PROTEIN 6"/>
    <property type="match status" value="1"/>
</dbReference>
<evidence type="ECO:0000313" key="10">
    <source>
        <dbReference type="Proteomes" id="UP000504633"/>
    </source>
</evidence>
<dbReference type="AlphaFoldDB" id="A0A6J1M947"/>
<dbReference type="OrthoDB" id="49605at2759"/>